<dbReference type="Proteomes" id="UP001627154">
    <property type="component" value="Unassembled WGS sequence"/>
</dbReference>
<dbReference type="InterPro" id="IPR004344">
    <property type="entry name" value="TTL/TTLL_fam"/>
</dbReference>
<comment type="caution">
    <text evidence="8">The sequence shown here is derived from an EMBL/GenBank/DDBJ whole genome shotgun (WGS) entry which is preliminary data.</text>
</comment>
<name>A0ABD2WGG3_9HYME</name>
<evidence type="ECO:0000256" key="4">
    <source>
        <dbReference type="ARBA" id="ARBA00022741"/>
    </source>
</evidence>
<keyword evidence="4" id="KW-0547">Nucleotide-binding</keyword>
<dbReference type="AlphaFoldDB" id="A0ABD2WGG3"/>
<evidence type="ECO:0000313" key="8">
    <source>
        <dbReference type="EMBL" id="KAL3391934.1"/>
    </source>
</evidence>
<dbReference type="Pfam" id="PF03133">
    <property type="entry name" value="TTL"/>
    <property type="match status" value="1"/>
</dbReference>
<dbReference type="GO" id="GO:0070735">
    <property type="term" value="F:protein-glycine ligase activity"/>
    <property type="evidence" value="ECO:0007669"/>
    <property type="project" value="UniProtKB-ARBA"/>
</dbReference>
<proteinExistence type="predicted"/>
<keyword evidence="6" id="KW-0206">Cytoskeleton</keyword>
<keyword evidence="2" id="KW-0963">Cytoplasm</keyword>
<feature type="region of interest" description="Disordered" evidence="7">
    <location>
        <begin position="918"/>
        <end position="1103"/>
    </location>
</feature>
<comment type="subcellular location">
    <subcellularLocation>
        <location evidence="1">Cytoplasm</location>
        <location evidence="1">Cytoskeleton</location>
    </subcellularLocation>
</comment>
<feature type="compositionally biased region" description="Low complexity" evidence="7">
    <location>
        <begin position="1052"/>
        <end position="1082"/>
    </location>
</feature>
<dbReference type="InterPro" id="IPR051437">
    <property type="entry name" value="TTLL_monoglycylase"/>
</dbReference>
<evidence type="ECO:0000256" key="2">
    <source>
        <dbReference type="ARBA" id="ARBA00022490"/>
    </source>
</evidence>
<feature type="region of interest" description="Disordered" evidence="7">
    <location>
        <begin position="82"/>
        <end position="174"/>
    </location>
</feature>
<evidence type="ECO:0000256" key="5">
    <source>
        <dbReference type="ARBA" id="ARBA00022840"/>
    </source>
</evidence>
<dbReference type="GO" id="GO:0005524">
    <property type="term" value="F:ATP binding"/>
    <property type="evidence" value="ECO:0007669"/>
    <property type="project" value="UniProtKB-KW"/>
</dbReference>
<dbReference type="EMBL" id="JBJJXI010000107">
    <property type="protein sequence ID" value="KAL3391934.1"/>
    <property type="molecule type" value="Genomic_DNA"/>
</dbReference>
<accession>A0ABD2WGG3</accession>
<feature type="compositionally biased region" description="Polar residues" evidence="7">
    <location>
        <begin position="1040"/>
        <end position="1051"/>
    </location>
</feature>
<dbReference type="FunFam" id="3.30.470.20:FF:000032">
    <property type="entry name" value="tubulin monoglycylase TTLL3 isoform X2"/>
    <property type="match status" value="1"/>
</dbReference>
<keyword evidence="5" id="KW-0067">ATP-binding</keyword>
<feature type="compositionally biased region" description="Basic residues" evidence="7">
    <location>
        <begin position="1090"/>
        <end position="1103"/>
    </location>
</feature>
<evidence type="ECO:0000256" key="7">
    <source>
        <dbReference type="SAM" id="MobiDB-lite"/>
    </source>
</evidence>
<dbReference type="GO" id="GO:0005856">
    <property type="term" value="C:cytoskeleton"/>
    <property type="evidence" value="ECO:0007669"/>
    <property type="project" value="UniProtKB-SubCell"/>
</dbReference>
<sequence length="1129" mass="125475">MHVIFVERHLNGRFLLKSISTRFTMVSLMHVIYATKNCYQIILLKNTSTGCTIKLHMHVIPRACKLARELYALQMRIASGRRRSSAERAAGGTRARTCAAGGRFQARNNNGNVLGLQQVDNNSEHGRQRKLERIPSPSSMTTNCGEDEQQQQQLLQNATSNNEEQDSSEQAKELSGAEMAPILAGMQQQQLGDNVNKQLQQSANNNNSNNGGEVPRPLGLHQMEHLQRIRDLVKAAIASRHTFMIHGRARIIRESLLGRNWCEKFQRKPGQANGAEQQYSPDSSPSALLSGLGNLADRQNERLLISRMLGSHTPDLLWNSGSEWTGWPSQDNKATIFNRFTRASFTSKVGLCANIRQMQWIFEAGVADCLFPRCYNLGQPDQLQAFVDDFRLTACLSLLKWLVERVRVGGEDSLRLVPSSSSTATDNNAAAVPLRALDFAVGRCSDFVGSQTHEDIDRELESVWSHQWDQFMGWYYKLVHGDGLLAAGNVPIRKYVLAARHLLKKAAKYWPQLQMDGWRNVWILKPGNKSRGRGIVLLQRLDDILSRIGPSGKAGDTRYVIQKYIERPLLIYETKFDIRQWFIVTSAQPLTLWMYRSSYLRFCSQKFSLTDLHESVHLSNNAVQCKYKVSPERDPLLPADNMWDSDTFKEWLRARGQPHAWDELIYPGMRRGLVGSLLASQEAMDRRRNSFELYGADFMLMEDFSVWLIEINSHPDMSNSTSVTSRLCRRVLEDTVRLVVDHREDPQADTGDFELAYRQRPSPCQSYLAAGLRLHGQAVGPRNAYGSHTGAGFGPVAGRSRRQSHAAAAAAAAGVSVNDQTSGGGFKGANHCRLGPVLVDLIEDLEMQLDREFSEYLRLRPASGLQRVELPPGCPALDPAVAPETDAYVFNVETSTANSGAAAGAAAASGGGGGLVLAASSTPYEDNDNDNDNNEESYNVDREKQSEPQQQQQQQQTKPLDVGAPKTAPETTTKPTTRPSRASRHAQQQQQQPPVSIQSPHQTSTKSVPKKPPPPPPLKVHPLVPRTAGLLLLPERRPQTRSPTTVSIAGHNSNNNNDDNNNNKNNNKNNKSNNGSSSSSSKPSTTTLRQSHHHLRQAKRYSRGVHPSQVYVDLSDMYALGLGVNKTSS</sequence>
<dbReference type="PROSITE" id="PS51221">
    <property type="entry name" value="TTL"/>
    <property type="match status" value="1"/>
</dbReference>
<feature type="compositionally biased region" description="Low complexity" evidence="7">
    <location>
        <begin position="87"/>
        <end position="103"/>
    </location>
</feature>
<dbReference type="PANTHER" id="PTHR45870">
    <property type="entry name" value="TUBULIN MONOGLYCYLASE TTLL3"/>
    <property type="match status" value="1"/>
</dbReference>
<protein>
    <recommendedName>
        <fullName evidence="10">Tubulin glycylase 3A</fullName>
    </recommendedName>
</protein>
<keyword evidence="3" id="KW-0436">Ligase</keyword>
<feature type="compositionally biased region" description="Acidic residues" evidence="7">
    <location>
        <begin position="925"/>
        <end position="935"/>
    </location>
</feature>
<feature type="compositionally biased region" description="Basic and acidic residues" evidence="7">
    <location>
        <begin position="122"/>
        <end position="133"/>
    </location>
</feature>
<evidence type="ECO:0008006" key="10">
    <source>
        <dbReference type="Google" id="ProtNLM"/>
    </source>
</evidence>
<feature type="compositionally biased region" description="Low complexity" evidence="7">
    <location>
        <begin position="964"/>
        <end position="1002"/>
    </location>
</feature>
<feature type="compositionally biased region" description="Pro residues" evidence="7">
    <location>
        <begin position="1010"/>
        <end position="1019"/>
    </location>
</feature>
<dbReference type="Gene3D" id="3.30.470.20">
    <property type="entry name" value="ATP-grasp fold, B domain"/>
    <property type="match status" value="1"/>
</dbReference>
<dbReference type="PANTHER" id="PTHR45870:SF2">
    <property type="entry name" value="TUBULIN MONOGLYCYLASE TTLL3"/>
    <property type="match status" value="1"/>
</dbReference>
<gene>
    <name evidence="8" type="ORF">TKK_013271</name>
</gene>
<dbReference type="SUPFAM" id="SSF56059">
    <property type="entry name" value="Glutathione synthetase ATP-binding domain-like"/>
    <property type="match status" value="1"/>
</dbReference>
<evidence type="ECO:0000256" key="6">
    <source>
        <dbReference type="ARBA" id="ARBA00023212"/>
    </source>
</evidence>
<organism evidence="8 9">
    <name type="scientific">Trichogramma kaykai</name>
    <dbReference type="NCBI Taxonomy" id="54128"/>
    <lineage>
        <taxon>Eukaryota</taxon>
        <taxon>Metazoa</taxon>
        <taxon>Ecdysozoa</taxon>
        <taxon>Arthropoda</taxon>
        <taxon>Hexapoda</taxon>
        <taxon>Insecta</taxon>
        <taxon>Pterygota</taxon>
        <taxon>Neoptera</taxon>
        <taxon>Endopterygota</taxon>
        <taxon>Hymenoptera</taxon>
        <taxon>Apocrita</taxon>
        <taxon>Proctotrupomorpha</taxon>
        <taxon>Chalcidoidea</taxon>
        <taxon>Trichogrammatidae</taxon>
        <taxon>Trichogramma</taxon>
    </lineage>
</organism>
<evidence type="ECO:0000256" key="1">
    <source>
        <dbReference type="ARBA" id="ARBA00004245"/>
    </source>
</evidence>
<evidence type="ECO:0000313" key="9">
    <source>
        <dbReference type="Proteomes" id="UP001627154"/>
    </source>
</evidence>
<evidence type="ECO:0000256" key="3">
    <source>
        <dbReference type="ARBA" id="ARBA00022598"/>
    </source>
</evidence>
<reference evidence="8 9" key="1">
    <citation type="journal article" date="2024" name="bioRxiv">
        <title>A reference genome for Trichogramma kaykai: A tiny desert-dwelling parasitoid wasp with competing sex-ratio distorters.</title>
        <authorList>
            <person name="Culotta J."/>
            <person name="Lindsey A.R."/>
        </authorList>
    </citation>
    <scope>NUCLEOTIDE SEQUENCE [LARGE SCALE GENOMIC DNA]</scope>
    <source>
        <strain evidence="8 9">KSX58</strain>
    </source>
</reference>
<keyword evidence="9" id="KW-1185">Reference proteome</keyword>